<evidence type="ECO:0000313" key="4">
    <source>
        <dbReference type="EMBL" id="CAB1450237.1"/>
    </source>
</evidence>
<feature type="transmembrane region" description="Helical" evidence="2">
    <location>
        <begin position="118"/>
        <end position="139"/>
    </location>
</feature>
<dbReference type="GO" id="GO:0016020">
    <property type="term" value="C:membrane"/>
    <property type="evidence" value="ECO:0007669"/>
    <property type="project" value="InterPro"/>
</dbReference>
<evidence type="ECO:0000313" key="5">
    <source>
        <dbReference type="Proteomes" id="UP001153269"/>
    </source>
</evidence>
<sequence length="743" mass="84566">MDLQVIVWLFYCFLVPIALLTACLFRYNILSLVYFLYLLLLPWFLCPNKHTIRGHTGRFIRAVFCTSLLFLLAHICFQTVLYTYPPLNIGIGDNCSQWDTITRHLGVSRIPLDDPWSVLRLLCPDLGVCVVSLVTVILCSRLVLNREMVAAANITSLEDDSTDKTPDGDHDDDDDDVDDDEKEEEEEEEEEETSGDEDDEDDEGRSLPGYPDEEVSTATRAKQMAERLKVIVQKILRDLGRILAISLLALAGITLPSAFSAIYFLLFIAVCTWWAYHLPISHLGFNALCVMVGFFTAGHMVCLYLYQSLLAQALFPPHSLWARLFGLKDIIIPGNCSSPYELNLNANHDWPVYVNPGILFLLYITIATVLKTGCHGTPNQVEGEELELRSWNKQKDNYEDDTQLMLLSGSSGGEAVAGESHTDLGVSDAPSCQQSESPFFLMGKVVMQQSYVCALIAMMVWSITYHSWLTFVLLLWACLIWILRARRHAATLCSPFILLYGLALCCLQYVWAMELQPELPTTVGTMSLRQLGLDRAQYPCLRLGAMLLFCLTFWLLVRQSVKENFSRKRKMATPLQEVTSGEGAGNESVLKVLGSMLMSCFAKYWIYVCGGMFITVSFAGKLVGYKIIYMLLLLLFLSLYQVYYSLWRRLLKLFWWLVVAYTMLVLISIYTYQFEDFPRYWRNFTGFTEEQLAAIGLETFALSELFSSILIPGFFLLACILQLHYFHKPFMRITNLEHVKPIH</sequence>
<feature type="transmembrane region" description="Helical" evidence="2">
    <location>
        <begin position="627"/>
        <end position="646"/>
    </location>
</feature>
<feature type="transmembrane region" description="Helical" evidence="2">
    <location>
        <begin position="28"/>
        <end position="47"/>
    </location>
</feature>
<feature type="transmembrane region" description="Helical" evidence="2">
    <location>
        <begin position="536"/>
        <end position="557"/>
    </location>
</feature>
<keyword evidence="2" id="KW-0472">Membrane</keyword>
<accession>A0A9N7VIY5</accession>
<name>A0A9N7VIY5_PLEPL</name>
<keyword evidence="2" id="KW-0812">Transmembrane</keyword>
<feature type="transmembrane region" description="Helical" evidence="2">
    <location>
        <begin position="59"/>
        <end position="84"/>
    </location>
</feature>
<organism evidence="4 5">
    <name type="scientific">Pleuronectes platessa</name>
    <name type="common">European plaice</name>
    <dbReference type="NCBI Taxonomy" id="8262"/>
    <lineage>
        <taxon>Eukaryota</taxon>
        <taxon>Metazoa</taxon>
        <taxon>Chordata</taxon>
        <taxon>Craniata</taxon>
        <taxon>Vertebrata</taxon>
        <taxon>Euteleostomi</taxon>
        <taxon>Actinopterygii</taxon>
        <taxon>Neopterygii</taxon>
        <taxon>Teleostei</taxon>
        <taxon>Neoteleostei</taxon>
        <taxon>Acanthomorphata</taxon>
        <taxon>Carangaria</taxon>
        <taxon>Pleuronectiformes</taxon>
        <taxon>Pleuronectoidei</taxon>
        <taxon>Pleuronectidae</taxon>
        <taxon>Pleuronectes</taxon>
    </lineage>
</organism>
<feature type="transmembrane region" description="Helical" evidence="2">
    <location>
        <begin position="282"/>
        <end position="306"/>
    </location>
</feature>
<feature type="transmembrane region" description="Helical" evidence="2">
    <location>
        <begin position="465"/>
        <end position="483"/>
    </location>
</feature>
<reference evidence="4" key="1">
    <citation type="submission" date="2020-03" db="EMBL/GenBank/DDBJ databases">
        <authorList>
            <person name="Weist P."/>
        </authorList>
    </citation>
    <scope>NUCLEOTIDE SEQUENCE</scope>
</reference>
<feature type="transmembrane region" description="Helical" evidence="2">
    <location>
        <begin position="653"/>
        <end position="672"/>
    </location>
</feature>
<dbReference type="AlphaFoldDB" id="A0A9N7VIY5"/>
<feature type="transmembrane region" description="Helical" evidence="2">
    <location>
        <begin position="490"/>
        <end position="511"/>
    </location>
</feature>
<feature type="domain" description="Piezo TM1-24" evidence="3">
    <location>
        <begin position="26"/>
        <end position="732"/>
    </location>
</feature>
<keyword evidence="5" id="KW-1185">Reference proteome</keyword>
<feature type="transmembrane region" description="Helical" evidence="2">
    <location>
        <begin position="5"/>
        <end position="22"/>
    </location>
</feature>
<dbReference type="EMBL" id="CADEAL010004047">
    <property type="protein sequence ID" value="CAB1450237.1"/>
    <property type="molecule type" value="Genomic_DNA"/>
</dbReference>
<dbReference type="PANTHER" id="PTHR47049">
    <property type="entry name" value="PIEZO-TYPE MECHANOSENSITIVE ION CHANNEL HOMOLOG"/>
    <property type="match status" value="1"/>
</dbReference>
<feature type="transmembrane region" description="Helical" evidence="2">
    <location>
        <begin position="705"/>
        <end position="726"/>
    </location>
</feature>
<evidence type="ECO:0000256" key="1">
    <source>
        <dbReference type="SAM" id="MobiDB-lite"/>
    </source>
</evidence>
<comment type="caution">
    <text evidence="4">The sequence shown here is derived from an EMBL/GenBank/DDBJ whole genome shotgun (WGS) entry which is preliminary data.</text>
</comment>
<dbReference type="InterPro" id="IPR056769">
    <property type="entry name" value="Piezo_TM1-24"/>
</dbReference>
<dbReference type="PANTHER" id="PTHR47049:SF5">
    <property type="entry name" value="PIEZO-TYPE MECHANOSENSITIVE ION CHANNEL COMPONENT"/>
    <property type="match status" value="1"/>
</dbReference>
<evidence type="ECO:0000259" key="3">
    <source>
        <dbReference type="Pfam" id="PF24871"/>
    </source>
</evidence>
<dbReference type="Pfam" id="PF24871">
    <property type="entry name" value="Piezo_TM1-24"/>
    <property type="match status" value="1"/>
</dbReference>
<dbReference type="GO" id="GO:0008381">
    <property type="term" value="F:mechanosensitive monoatomic ion channel activity"/>
    <property type="evidence" value="ECO:0007669"/>
    <property type="project" value="InterPro"/>
</dbReference>
<dbReference type="InterPro" id="IPR027272">
    <property type="entry name" value="Piezo"/>
</dbReference>
<feature type="region of interest" description="Disordered" evidence="1">
    <location>
        <begin position="158"/>
        <end position="218"/>
    </location>
</feature>
<proteinExistence type="predicted"/>
<feature type="transmembrane region" description="Helical" evidence="2">
    <location>
        <begin position="604"/>
        <end position="621"/>
    </location>
</feature>
<feature type="non-terminal residue" evidence="4">
    <location>
        <position position="1"/>
    </location>
</feature>
<protein>
    <recommendedName>
        <fullName evidence="3">Piezo TM1-24 domain-containing protein</fullName>
    </recommendedName>
</protein>
<evidence type="ECO:0000256" key="2">
    <source>
        <dbReference type="SAM" id="Phobius"/>
    </source>
</evidence>
<gene>
    <name evidence="4" type="ORF">PLEPLA_LOCUS37926</name>
</gene>
<dbReference type="Proteomes" id="UP001153269">
    <property type="component" value="Unassembled WGS sequence"/>
</dbReference>
<feature type="transmembrane region" description="Helical" evidence="2">
    <location>
        <begin position="243"/>
        <end position="276"/>
    </location>
</feature>
<keyword evidence="2" id="KW-1133">Transmembrane helix</keyword>
<feature type="compositionally biased region" description="Acidic residues" evidence="1">
    <location>
        <begin position="169"/>
        <end position="203"/>
    </location>
</feature>